<dbReference type="AlphaFoldDB" id="A0A8H3QLL1"/>
<comment type="caution">
    <text evidence="2">The sequence shown here is derived from an EMBL/GenBank/DDBJ whole genome shotgun (WGS) entry which is preliminary data.</text>
</comment>
<organism evidence="2 3">
    <name type="scientific">Rhizophagus clarus</name>
    <dbReference type="NCBI Taxonomy" id="94130"/>
    <lineage>
        <taxon>Eukaryota</taxon>
        <taxon>Fungi</taxon>
        <taxon>Fungi incertae sedis</taxon>
        <taxon>Mucoromycota</taxon>
        <taxon>Glomeromycotina</taxon>
        <taxon>Glomeromycetes</taxon>
        <taxon>Glomerales</taxon>
        <taxon>Glomeraceae</taxon>
        <taxon>Rhizophagus</taxon>
    </lineage>
</organism>
<evidence type="ECO:0000313" key="2">
    <source>
        <dbReference type="EMBL" id="GES85475.1"/>
    </source>
</evidence>
<dbReference type="PANTHER" id="PTHR19446">
    <property type="entry name" value="REVERSE TRANSCRIPTASES"/>
    <property type="match status" value="1"/>
</dbReference>
<sequence length="431" mass="50399">MNDQQEEILITDPTEIEKLVAEHFQKYNIDDEIYFLLIQPITLKELQTAVTDSSKGKAYGPICITYENLQILLPSFQEQLLDLFNSILRTQQIPSNWLKANIYPIPKPKSWQYQLNNTRPITLLELSRRASKKLTFKPLRIMNKIINYAKERNKDLCFLSLNILKAYDRVNTNDMHDAALKRIKIPEQIKCLIKNLFSDRYNWVFTSGDLIDKYKMITGIDQSEIISPLLWIIYYDPFLSKLRKMDLGKDIVEIKPITDNDTISVLGIWFNMNNNNKHIINTVQTEVGAMVKLLNKKKGLTDKMMLYVFNHLIIPIIEYRIQLTIIPEVTLNKLMAPFCITFKHKLQLAKTALNAILESNLLYNINNFIANQRQSKINNFIIQINNIGILKEIMDVRFMNIQEDLLLNNHPFTIALIKEYRNLAMIKKGKF</sequence>
<dbReference type="PROSITE" id="PS50878">
    <property type="entry name" value="RT_POL"/>
    <property type="match status" value="1"/>
</dbReference>
<keyword evidence="2" id="KW-0808">Transferase</keyword>
<reference evidence="2" key="1">
    <citation type="submission" date="2019-10" db="EMBL/GenBank/DDBJ databases">
        <title>Conservation and host-specific expression of non-tandemly repeated heterogenous ribosome RNA gene in arbuscular mycorrhizal fungi.</title>
        <authorList>
            <person name="Maeda T."/>
            <person name="Kobayashi Y."/>
            <person name="Nakagawa T."/>
            <person name="Ezawa T."/>
            <person name="Yamaguchi K."/>
            <person name="Bino T."/>
            <person name="Nishimoto Y."/>
            <person name="Shigenobu S."/>
            <person name="Kawaguchi M."/>
        </authorList>
    </citation>
    <scope>NUCLEOTIDE SEQUENCE</scope>
    <source>
        <strain evidence="2">HR1</strain>
    </source>
</reference>
<dbReference type="Proteomes" id="UP000615446">
    <property type="component" value="Unassembled WGS sequence"/>
</dbReference>
<evidence type="ECO:0000313" key="3">
    <source>
        <dbReference type="Proteomes" id="UP000615446"/>
    </source>
</evidence>
<dbReference type="InterPro" id="IPR000477">
    <property type="entry name" value="RT_dom"/>
</dbReference>
<dbReference type="EMBL" id="BLAL01000156">
    <property type="protein sequence ID" value="GES85475.1"/>
    <property type="molecule type" value="Genomic_DNA"/>
</dbReference>
<protein>
    <submittedName>
        <fullName evidence="2">RNA-directed DNA polymerase from mobile element jockey-like</fullName>
    </submittedName>
</protein>
<feature type="domain" description="Reverse transcriptase" evidence="1">
    <location>
        <begin position="86"/>
        <end position="314"/>
    </location>
</feature>
<gene>
    <name evidence="2" type="ORF">RCL2_001258100</name>
</gene>
<dbReference type="OrthoDB" id="3230070at2759"/>
<accession>A0A8H3QLL1</accession>
<keyword evidence="2" id="KW-0548">Nucleotidyltransferase</keyword>
<name>A0A8H3QLL1_9GLOM</name>
<proteinExistence type="predicted"/>
<dbReference type="GO" id="GO:0003964">
    <property type="term" value="F:RNA-directed DNA polymerase activity"/>
    <property type="evidence" value="ECO:0007669"/>
    <property type="project" value="UniProtKB-KW"/>
</dbReference>
<evidence type="ECO:0000259" key="1">
    <source>
        <dbReference type="PROSITE" id="PS50878"/>
    </source>
</evidence>
<keyword evidence="2" id="KW-0695">RNA-directed DNA polymerase</keyword>